<dbReference type="Proteomes" id="UP001180845">
    <property type="component" value="Unassembled WGS sequence"/>
</dbReference>
<organism evidence="1 2">
    <name type="scientific">Haloactinomyces albus</name>
    <dbReference type="NCBI Taxonomy" id="1352928"/>
    <lineage>
        <taxon>Bacteria</taxon>
        <taxon>Bacillati</taxon>
        <taxon>Actinomycetota</taxon>
        <taxon>Actinomycetes</taxon>
        <taxon>Actinopolysporales</taxon>
        <taxon>Actinopolysporaceae</taxon>
        <taxon>Haloactinomyces</taxon>
    </lineage>
</organism>
<keyword evidence="2" id="KW-1185">Reference proteome</keyword>
<protein>
    <submittedName>
        <fullName evidence="1">Uncharacterized protein</fullName>
    </submittedName>
</protein>
<proteinExistence type="predicted"/>
<dbReference type="AlphaFoldDB" id="A0AAE4CMZ7"/>
<gene>
    <name evidence="1" type="ORF">JOF55_000314</name>
</gene>
<dbReference type="RefSeq" id="WP_310268394.1">
    <property type="nucleotide sequence ID" value="NZ_JAVDXW010000001.1"/>
</dbReference>
<accession>A0AAE4CMZ7</accession>
<dbReference type="EMBL" id="JAVDXW010000001">
    <property type="protein sequence ID" value="MDR7300133.1"/>
    <property type="molecule type" value="Genomic_DNA"/>
</dbReference>
<comment type="caution">
    <text evidence="1">The sequence shown here is derived from an EMBL/GenBank/DDBJ whole genome shotgun (WGS) entry which is preliminary data.</text>
</comment>
<evidence type="ECO:0000313" key="1">
    <source>
        <dbReference type="EMBL" id="MDR7300133.1"/>
    </source>
</evidence>
<name>A0AAE4CMZ7_9ACTN</name>
<reference evidence="1" key="1">
    <citation type="submission" date="2023-07" db="EMBL/GenBank/DDBJ databases">
        <title>Sequencing the genomes of 1000 actinobacteria strains.</title>
        <authorList>
            <person name="Klenk H.-P."/>
        </authorList>
    </citation>
    <scope>NUCLEOTIDE SEQUENCE</scope>
    <source>
        <strain evidence="1">DSM 45977</strain>
    </source>
</reference>
<evidence type="ECO:0000313" key="2">
    <source>
        <dbReference type="Proteomes" id="UP001180845"/>
    </source>
</evidence>
<sequence length="42" mass="4522">MVIPGILEQALVPTPPEFASMLARLPSVLGRQFPIPASGYTR</sequence>